<dbReference type="AlphaFoldDB" id="A0AAD8W6A5"/>
<dbReference type="InterPro" id="IPR041545">
    <property type="entry name" value="DUF5601"/>
</dbReference>
<name>A0AAD8W6A5_LOLMU</name>
<dbReference type="EMBL" id="JAUUTY010000004">
    <property type="protein sequence ID" value="KAK1642392.1"/>
    <property type="molecule type" value="Genomic_DNA"/>
</dbReference>
<reference evidence="2" key="1">
    <citation type="submission" date="2023-07" db="EMBL/GenBank/DDBJ databases">
        <title>A chromosome-level genome assembly of Lolium multiflorum.</title>
        <authorList>
            <person name="Chen Y."/>
            <person name="Copetti D."/>
            <person name="Kolliker R."/>
            <person name="Studer B."/>
        </authorList>
    </citation>
    <scope>NUCLEOTIDE SEQUENCE</scope>
    <source>
        <strain evidence="2">02402/16</strain>
        <tissue evidence="2">Leaf</tissue>
    </source>
</reference>
<proteinExistence type="predicted"/>
<evidence type="ECO:0000313" key="3">
    <source>
        <dbReference type="Proteomes" id="UP001231189"/>
    </source>
</evidence>
<feature type="domain" description="RABX5 catalytic core helical" evidence="1">
    <location>
        <begin position="73"/>
        <end position="122"/>
    </location>
</feature>
<gene>
    <name evidence="2" type="ORF">QYE76_060197</name>
</gene>
<comment type="caution">
    <text evidence="2">The sequence shown here is derived from an EMBL/GenBank/DDBJ whole genome shotgun (WGS) entry which is preliminary data.</text>
</comment>
<keyword evidence="3" id="KW-1185">Reference proteome</keyword>
<sequence>MESPSSASAASRVDFYGFLDRMRRPAAAGLFRSIKRSASTHPTRRSPNEFAHCLLGSTIMASYGSNRAHPNARSFLASLSLDDPSAEEDGARVQAFYSAMEAAFREHPLWANATHQEIDHALC</sequence>
<dbReference type="Pfam" id="PF18151">
    <property type="entry name" value="DUF5601"/>
    <property type="match status" value="1"/>
</dbReference>
<evidence type="ECO:0000313" key="2">
    <source>
        <dbReference type="EMBL" id="KAK1642392.1"/>
    </source>
</evidence>
<accession>A0AAD8W6A5</accession>
<evidence type="ECO:0000259" key="1">
    <source>
        <dbReference type="Pfam" id="PF18151"/>
    </source>
</evidence>
<protein>
    <recommendedName>
        <fullName evidence="1">RABX5 catalytic core helical domain-containing protein</fullName>
    </recommendedName>
</protein>
<organism evidence="2 3">
    <name type="scientific">Lolium multiflorum</name>
    <name type="common">Italian ryegrass</name>
    <name type="synonym">Lolium perenne subsp. multiflorum</name>
    <dbReference type="NCBI Taxonomy" id="4521"/>
    <lineage>
        <taxon>Eukaryota</taxon>
        <taxon>Viridiplantae</taxon>
        <taxon>Streptophyta</taxon>
        <taxon>Embryophyta</taxon>
        <taxon>Tracheophyta</taxon>
        <taxon>Spermatophyta</taxon>
        <taxon>Magnoliopsida</taxon>
        <taxon>Liliopsida</taxon>
        <taxon>Poales</taxon>
        <taxon>Poaceae</taxon>
        <taxon>BOP clade</taxon>
        <taxon>Pooideae</taxon>
        <taxon>Poodae</taxon>
        <taxon>Poeae</taxon>
        <taxon>Poeae Chloroplast Group 2 (Poeae type)</taxon>
        <taxon>Loliodinae</taxon>
        <taxon>Loliinae</taxon>
        <taxon>Lolium</taxon>
    </lineage>
</organism>
<dbReference type="Proteomes" id="UP001231189">
    <property type="component" value="Unassembled WGS sequence"/>
</dbReference>
<dbReference type="Gene3D" id="1.10.246.120">
    <property type="match status" value="1"/>
</dbReference>